<evidence type="ECO:0000259" key="5">
    <source>
        <dbReference type="PROSITE" id="PS50109"/>
    </source>
</evidence>
<comment type="catalytic activity">
    <reaction evidence="1">
        <text>ATP + protein L-histidine = ADP + protein N-phospho-L-histidine.</text>
        <dbReference type="EC" id="2.7.13.3"/>
    </reaction>
</comment>
<keyword evidence="4" id="KW-0812">Transmembrane</keyword>
<evidence type="ECO:0000256" key="2">
    <source>
        <dbReference type="ARBA" id="ARBA00012438"/>
    </source>
</evidence>
<feature type="transmembrane region" description="Helical" evidence="4">
    <location>
        <begin position="12"/>
        <end position="36"/>
    </location>
</feature>
<keyword evidence="3" id="KW-0175">Coiled coil</keyword>
<dbReference type="Gene3D" id="3.30.565.10">
    <property type="entry name" value="Histidine kinase-like ATPase, C-terminal domain"/>
    <property type="match status" value="1"/>
</dbReference>
<accession>A0A8J6TCQ6</accession>
<dbReference type="SMART" id="SM00387">
    <property type="entry name" value="HATPase_c"/>
    <property type="match status" value="1"/>
</dbReference>
<evidence type="ECO:0000256" key="4">
    <source>
        <dbReference type="SAM" id="Phobius"/>
    </source>
</evidence>
<dbReference type="InterPro" id="IPR005467">
    <property type="entry name" value="His_kinase_dom"/>
</dbReference>
<dbReference type="InterPro" id="IPR036890">
    <property type="entry name" value="HATPase_C_sf"/>
</dbReference>
<evidence type="ECO:0000256" key="3">
    <source>
        <dbReference type="SAM" id="Coils"/>
    </source>
</evidence>
<dbReference type="Gene3D" id="1.10.287.130">
    <property type="match status" value="1"/>
</dbReference>
<dbReference type="InterPro" id="IPR004358">
    <property type="entry name" value="Sig_transdc_His_kin-like_C"/>
</dbReference>
<feature type="coiled-coil region" evidence="3">
    <location>
        <begin position="282"/>
        <end position="316"/>
    </location>
</feature>
<dbReference type="InterPro" id="IPR003594">
    <property type="entry name" value="HATPase_dom"/>
</dbReference>
<dbReference type="AlphaFoldDB" id="A0A8J6TCQ6"/>
<keyword evidence="4" id="KW-0472">Membrane</keyword>
<evidence type="ECO:0000313" key="6">
    <source>
        <dbReference type="EMBL" id="MBC8208840.1"/>
    </source>
</evidence>
<reference evidence="6 7" key="1">
    <citation type="submission" date="2020-08" db="EMBL/GenBank/DDBJ databases">
        <title>Bridging the membrane lipid divide: bacteria of the FCB group superphylum have the potential to synthesize archaeal ether lipids.</title>
        <authorList>
            <person name="Villanueva L."/>
            <person name="Von Meijenfeldt F.A.B."/>
            <person name="Westbye A.B."/>
            <person name="Yadav S."/>
            <person name="Hopmans E.C."/>
            <person name="Dutilh B.E."/>
            <person name="Sinninghe Damste J.S."/>
        </authorList>
    </citation>
    <scope>NUCLEOTIDE SEQUENCE [LARGE SCALE GENOMIC DNA]</scope>
    <source>
        <strain evidence="6">NIOZ-UU81</strain>
    </source>
</reference>
<dbReference type="PRINTS" id="PR00344">
    <property type="entry name" value="BCTRLSENSOR"/>
</dbReference>
<evidence type="ECO:0000256" key="1">
    <source>
        <dbReference type="ARBA" id="ARBA00000085"/>
    </source>
</evidence>
<dbReference type="PROSITE" id="PS50109">
    <property type="entry name" value="HIS_KIN"/>
    <property type="match status" value="1"/>
</dbReference>
<dbReference type="Proteomes" id="UP000599024">
    <property type="component" value="Unassembled WGS sequence"/>
</dbReference>
<feature type="domain" description="Histidine kinase" evidence="5">
    <location>
        <begin position="325"/>
        <end position="570"/>
    </location>
</feature>
<dbReference type="SUPFAM" id="SSF55874">
    <property type="entry name" value="ATPase domain of HSP90 chaperone/DNA topoisomerase II/histidine kinase"/>
    <property type="match status" value="1"/>
</dbReference>
<keyword evidence="4" id="KW-1133">Transmembrane helix</keyword>
<dbReference type="GO" id="GO:0004673">
    <property type="term" value="F:protein histidine kinase activity"/>
    <property type="evidence" value="ECO:0007669"/>
    <property type="project" value="UniProtKB-EC"/>
</dbReference>
<protein>
    <recommendedName>
        <fullName evidence="2">histidine kinase</fullName>
        <ecNumber evidence="2">2.7.13.3</ecNumber>
    </recommendedName>
</protein>
<organism evidence="6 7">
    <name type="scientific">Candidatus Desulfatifera sulfidica</name>
    <dbReference type="NCBI Taxonomy" id="2841691"/>
    <lineage>
        <taxon>Bacteria</taxon>
        <taxon>Pseudomonadati</taxon>
        <taxon>Thermodesulfobacteriota</taxon>
        <taxon>Desulfobulbia</taxon>
        <taxon>Desulfobulbales</taxon>
        <taxon>Desulfobulbaceae</taxon>
        <taxon>Candidatus Desulfatifera</taxon>
    </lineage>
</organism>
<evidence type="ECO:0000313" key="7">
    <source>
        <dbReference type="Proteomes" id="UP000599024"/>
    </source>
</evidence>
<gene>
    <name evidence="6" type="ORF">H8E79_06700</name>
</gene>
<dbReference type="EC" id="2.7.13.3" evidence="2"/>
<dbReference type="PANTHER" id="PTHR43065:SF50">
    <property type="entry name" value="HISTIDINE KINASE"/>
    <property type="match status" value="1"/>
</dbReference>
<sequence length="574" mass="64866">MSSLIQRMRESFATRIILMLIVTMVVMAAVFDLFLIRMQQQSYEKNVVSDGTAQASILARSVRLGMFSEDRDELARQSNMLLNHSDIKGVFLFTPMGKELFSQENDTVLKNKEIACSQTIRNEIEQAGSAFQQTEDVFIFWQPVFFDAVEISAEALYFTEEELDTGETEFQREIIGYAALIKSKERFKEEVIHIIYRTGLAVLVFLFASTVAIFAVIRKMTRPLKTLLAEVQAHGGQARGNDIDMLLTTYSRLFKDLEESFKTINTFKEGLEDQVAERTRELKKRSKNLAATNEKLNTALQELSAAQDQLVQSEKMAAMGQLVAGVAHEINNTVNFVSGALPPLKRSLAEVRQVIERYQQLDGSPADQLSERLAEIEAHKREIDFDQVLSDIELLIANMEEGSRRTTRIVRDLRIFSWSSRETWEEIDLHTALETTITFVHEDLRSGIEIRREYGDIVPVSCQLGRMDQVFLNILTNGMQAMKGRGTMTIRTWKDEDHVHIRFTDTGHGIAGENLSRIFDPFYTSKDVGEGSGLGLGISYSIVKQHGGEITVESKEGMGSVFEVILPIAQNTTK</sequence>
<dbReference type="EMBL" id="JACNLK010000056">
    <property type="protein sequence ID" value="MBC8208840.1"/>
    <property type="molecule type" value="Genomic_DNA"/>
</dbReference>
<feature type="transmembrane region" description="Helical" evidence="4">
    <location>
        <begin position="194"/>
        <end position="217"/>
    </location>
</feature>
<proteinExistence type="predicted"/>
<comment type="caution">
    <text evidence="6">The sequence shown here is derived from an EMBL/GenBank/DDBJ whole genome shotgun (WGS) entry which is preliminary data.</text>
</comment>
<dbReference type="Pfam" id="PF02518">
    <property type="entry name" value="HATPase_c"/>
    <property type="match status" value="1"/>
</dbReference>
<dbReference type="PANTHER" id="PTHR43065">
    <property type="entry name" value="SENSOR HISTIDINE KINASE"/>
    <property type="match status" value="1"/>
</dbReference>
<name>A0A8J6TCQ6_9BACT</name>